<dbReference type="AlphaFoldDB" id="A0A9D9ETV9"/>
<comment type="function">
    <text evidence="14">Catalyzes the dephosphorylation of undecaprenyl diphosphate (UPP). Confers resistance to bacitracin.</text>
</comment>
<keyword evidence="8 14" id="KW-1133">Transmembrane helix</keyword>
<evidence type="ECO:0000313" key="15">
    <source>
        <dbReference type="EMBL" id="MBO8452527.1"/>
    </source>
</evidence>
<organism evidence="15 16">
    <name type="scientific">Candidatus Cryptobacteroides intestinavium</name>
    <dbReference type="NCBI Taxonomy" id="2840766"/>
    <lineage>
        <taxon>Bacteria</taxon>
        <taxon>Pseudomonadati</taxon>
        <taxon>Bacteroidota</taxon>
        <taxon>Bacteroidia</taxon>
        <taxon>Bacteroidales</taxon>
        <taxon>Candidatus Cryptobacteroides</taxon>
    </lineage>
</organism>
<keyword evidence="10 14" id="KW-0046">Antibiotic resistance</keyword>
<evidence type="ECO:0000256" key="14">
    <source>
        <dbReference type="HAMAP-Rule" id="MF_01006"/>
    </source>
</evidence>
<evidence type="ECO:0000256" key="10">
    <source>
        <dbReference type="ARBA" id="ARBA00023251"/>
    </source>
</evidence>
<dbReference type="InterPro" id="IPR003824">
    <property type="entry name" value="UppP"/>
</dbReference>
<evidence type="ECO:0000256" key="5">
    <source>
        <dbReference type="ARBA" id="ARBA00022475"/>
    </source>
</evidence>
<keyword evidence="6 14" id="KW-0812">Transmembrane</keyword>
<keyword evidence="14" id="KW-0961">Cell wall biogenesis/degradation</keyword>
<reference evidence="15" key="1">
    <citation type="submission" date="2020-10" db="EMBL/GenBank/DDBJ databases">
        <authorList>
            <person name="Gilroy R."/>
        </authorList>
    </citation>
    <scope>NUCLEOTIDE SEQUENCE</scope>
    <source>
        <strain evidence="15">B1-20833</strain>
    </source>
</reference>
<feature type="transmembrane region" description="Helical" evidence="14">
    <location>
        <begin position="190"/>
        <end position="209"/>
    </location>
</feature>
<keyword evidence="9 14" id="KW-0472">Membrane</keyword>
<evidence type="ECO:0000256" key="4">
    <source>
        <dbReference type="ARBA" id="ARBA00021581"/>
    </source>
</evidence>
<feature type="transmembrane region" description="Helical" evidence="14">
    <location>
        <begin position="221"/>
        <end position="241"/>
    </location>
</feature>
<evidence type="ECO:0000256" key="9">
    <source>
        <dbReference type="ARBA" id="ARBA00023136"/>
    </source>
</evidence>
<comment type="catalytic activity">
    <reaction evidence="13 14">
        <text>di-trans,octa-cis-undecaprenyl diphosphate + H2O = di-trans,octa-cis-undecaprenyl phosphate + phosphate + H(+)</text>
        <dbReference type="Rhea" id="RHEA:28094"/>
        <dbReference type="ChEBI" id="CHEBI:15377"/>
        <dbReference type="ChEBI" id="CHEBI:15378"/>
        <dbReference type="ChEBI" id="CHEBI:43474"/>
        <dbReference type="ChEBI" id="CHEBI:58405"/>
        <dbReference type="ChEBI" id="CHEBI:60392"/>
        <dbReference type="EC" id="3.6.1.27"/>
    </reaction>
</comment>
<accession>A0A9D9ETV9</accession>
<dbReference type="Proteomes" id="UP000823661">
    <property type="component" value="Unassembled WGS sequence"/>
</dbReference>
<evidence type="ECO:0000256" key="2">
    <source>
        <dbReference type="ARBA" id="ARBA00010621"/>
    </source>
</evidence>
<feature type="transmembrane region" description="Helical" evidence="14">
    <location>
        <begin position="106"/>
        <end position="127"/>
    </location>
</feature>
<dbReference type="EC" id="3.6.1.27" evidence="3 14"/>
<feature type="transmembrane region" description="Helical" evidence="14">
    <location>
        <begin position="82"/>
        <end position="100"/>
    </location>
</feature>
<evidence type="ECO:0000256" key="6">
    <source>
        <dbReference type="ARBA" id="ARBA00022692"/>
    </source>
</evidence>
<dbReference type="GO" id="GO:0071555">
    <property type="term" value="P:cell wall organization"/>
    <property type="evidence" value="ECO:0007669"/>
    <property type="project" value="UniProtKB-KW"/>
</dbReference>
<keyword evidence="14" id="KW-0573">Peptidoglycan synthesis</keyword>
<sequence>MEWFDAIILGLVQGLTEFLPVSSSGHLVLGREVLGIDAPEDLVFETTVHAATVLSTIIVFRSQIWSLLKGLFKFKYNDETDYILKICVSMIPVFIVGMFFRDFVEGLFGSVHGVAAALVVTAVLLFFSDLVSGKQYKGARLPAPKAYRNGISYWQALVVGIGQAFAVTPGLSRSGTTIATGLICGVRRDVMAQFSFLMVLVPILGSSFLDLLSGEVANSSVGWLPLLLGFVSAFLSGLFACKVMIALVKKAKLGWFSLYCVIVAALVFIFM</sequence>
<evidence type="ECO:0000256" key="12">
    <source>
        <dbReference type="ARBA" id="ARBA00032932"/>
    </source>
</evidence>
<dbReference type="GO" id="GO:0046677">
    <property type="term" value="P:response to antibiotic"/>
    <property type="evidence" value="ECO:0007669"/>
    <property type="project" value="UniProtKB-UniRule"/>
</dbReference>
<comment type="miscellaneous">
    <text evidence="14">Bacitracin is thought to be involved in the inhibition of peptidoglycan synthesis by sequestering undecaprenyl diphosphate, thereby reducing the pool of lipid carrier available.</text>
</comment>
<reference evidence="15" key="2">
    <citation type="journal article" date="2021" name="PeerJ">
        <title>Extensive microbial diversity within the chicken gut microbiome revealed by metagenomics and culture.</title>
        <authorList>
            <person name="Gilroy R."/>
            <person name="Ravi A."/>
            <person name="Getino M."/>
            <person name="Pursley I."/>
            <person name="Horton D.L."/>
            <person name="Alikhan N.F."/>
            <person name="Baker D."/>
            <person name="Gharbi K."/>
            <person name="Hall N."/>
            <person name="Watson M."/>
            <person name="Adriaenssens E.M."/>
            <person name="Foster-Nyarko E."/>
            <person name="Jarju S."/>
            <person name="Secka A."/>
            <person name="Antonio M."/>
            <person name="Oren A."/>
            <person name="Chaudhuri R.R."/>
            <person name="La Ragione R."/>
            <person name="Hildebrand F."/>
            <person name="Pallen M.J."/>
        </authorList>
    </citation>
    <scope>NUCLEOTIDE SEQUENCE</scope>
    <source>
        <strain evidence="15">B1-20833</strain>
    </source>
</reference>
<comment type="caution">
    <text evidence="15">The sequence shown here is derived from an EMBL/GenBank/DDBJ whole genome shotgun (WGS) entry which is preliminary data.</text>
</comment>
<keyword evidence="7 14" id="KW-0378">Hydrolase</keyword>
<dbReference type="EMBL" id="JADIMI010000065">
    <property type="protein sequence ID" value="MBO8452527.1"/>
    <property type="molecule type" value="Genomic_DNA"/>
</dbReference>
<dbReference type="GO" id="GO:0005886">
    <property type="term" value="C:plasma membrane"/>
    <property type="evidence" value="ECO:0007669"/>
    <property type="project" value="UniProtKB-SubCell"/>
</dbReference>
<evidence type="ECO:0000256" key="11">
    <source>
        <dbReference type="ARBA" id="ARBA00032707"/>
    </source>
</evidence>
<feature type="transmembrane region" description="Helical" evidence="14">
    <location>
        <begin position="253"/>
        <end position="270"/>
    </location>
</feature>
<gene>
    <name evidence="14" type="primary">uppP</name>
    <name evidence="15" type="ORF">IAC06_06555</name>
</gene>
<dbReference type="HAMAP" id="MF_01006">
    <property type="entry name" value="Undec_diphosphatase"/>
    <property type="match status" value="1"/>
</dbReference>
<evidence type="ECO:0000256" key="7">
    <source>
        <dbReference type="ARBA" id="ARBA00022801"/>
    </source>
</evidence>
<evidence type="ECO:0000256" key="8">
    <source>
        <dbReference type="ARBA" id="ARBA00022989"/>
    </source>
</evidence>
<dbReference type="GO" id="GO:0050380">
    <property type="term" value="F:undecaprenyl-diphosphatase activity"/>
    <property type="evidence" value="ECO:0007669"/>
    <property type="project" value="UniProtKB-UniRule"/>
</dbReference>
<keyword evidence="14" id="KW-0133">Cell shape</keyword>
<evidence type="ECO:0000256" key="3">
    <source>
        <dbReference type="ARBA" id="ARBA00012374"/>
    </source>
</evidence>
<evidence type="ECO:0000256" key="1">
    <source>
        <dbReference type="ARBA" id="ARBA00004651"/>
    </source>
</evidence>
<dbReference type="GO" id="GO:0008360">
    <property type="term" value="P:regulation of cell shape"/>
    <property type="evidence" value="ECO:0007669"/>
    <property type="project" value="UniProtKB-KW"/>
</dbReference>
<comment type="similarity">
    <text evidence="2 14">Belongs to the UppP family.</text>
</comment>
<evidence type="ECO:0000256" key="13">
    <source>
        <dbReference type="ARBA" id="ARBA00047594"/>
    </source>
</evidence>
<comment type="subcellular location">
    <subcellularLocation>
        <location evidence="1 14">Cell membrane</location>
        <topology evidence="1 14">Multi-pass membrane protein</topology>
    </subcellularLocation>
</comment>
<dbReference type="GO" id="GO:0009252">
    <property type="term" value="P:peptidoglycan biosynthetic process"/>
    <property type="evidence" value="ECO:0007669"/>
    <property type="project" value="UniProtKB-KW"/>
</dbReference>
<dbReference type="PANTHER" id="PTHR30622:SF2">
    <property type="entry name" value="UNDECAPRENYL-DIPHOSPHATASE"/>
    <property type="match status" value="1"/>
</dbReference>
<dbReference type="Pfam" id="PF02673">
    <property type="entry name" value="BacA"/>
    <property type="match status" value="1"/>
</dbReference>
<evidence type="ECO:0000313" key="16">
    <source>
        <dbReference type="Proteomes" id="UP000823661"/>
    </source>
</evidence>
<keyword evidence="5 14" id="KW-1003">Cell membrane</keyword>
<protein>
    <recommendedName>
        <fullName evidence="4 14">Undecaprenyl-diphosphatase</fullName>
        <ecNumber evidence="3 14">3.6.1.27</ecNumber>
    </recommendedName>
    <alternativeName>
        <fullName evidence="12 14">Bacitracin resistance protein</fullName>
    </alternativeName>
    <alternativeName>
        <fullName evidence="11 14">Undecaprenyl pyrophosphate phosphatase</fullName>
    </alternativeName>
</protein>
<dbReference type="PANTHER" id="PTHR30622">
    <property type="entry name" value="UNDECAPRENYL-DIPHOSPHATASE"/>
    <property type="match status" value="1"/>
</dbReference>
<name>A0A9D9ETV9_9BACT</name>
<proteinExistence type="inferred from homology"/>